<accession>A0A3A9VVV2</accession>
<keyword evidence="5" id="KW-1185">Reference proteome</keyword>
<dbReference type="Proteomes" id="UP000275024">
    <property type="component" value="Unassembled WGS sequence"/>
</dbReference>
<dbReference type="Gene3D" id="1.50.10.10">
    <property type="match status" value="1"/>
</dbReference>
<gene>
    <name evidence="3" type="primary">lanM</name>
    <name evidence="4" type="ORF">D7318_25740</name>
    <name evidence="3" type="ORF">D7319_26375</name>
</gene>
<dbReference type="SUPFAM" id="SSF158745">
    <property type="entry name" value="LanC-like"/>
    <property type="match status" value="1"/>
</dbReference>
<dbReference type="EMBL" id="RBDY01000027">
    <property type="protein sequence ID" value="RKN16447.1"/>
    <property type="molecule type" value="Genomic_DNA"/>
</dbReference>
<evidence type="ECO:0000313" key="3">
    <source>
        <dbReference type="EMBL" id="RKN05121.1"/>
    </source>
</evidence>
<dbReference type="AlphaFoldDB" id="A0A3A9VVV2"/>
<comment type="caution">
    <text evidence="3">The sequence shown here is derived from an EMBL/GenBank/DDBJ whole genome shotgun (WGS) entry which is preliminary data.</text>
</comment>
<dbReference type="Proteomes" id="UP000268652">
    <property type="component" value="Unassembled WGS sequence"/>
</dbReference>
<sequence>MRAEPPERLGGRAPRPPWAAFVERALAPEQFERHERTESPERFQPAERPDDARVFAPVLRPLSDAAERDLADRAAHLPPSAVDLAAVCAETGAWLAVRLAEQAARTLVLELDRSRAAGRLSGEGPRERFDDFVARLGTRRGLTTLFARYPVLARLLAQTCLGAVAATAELLTRFTADRAAIVAELLGGRDPGALTTVEHGRGDPHQRGRSAAVLRFADGAAVLAKPRSLGQHRLLERLTAWLDDKVPGLGARTPLSVAGDGYGWLEFIEHRPCRTTAEVARFHRRQGGLMALLHAVDATDLHFENLIACGDQPVPVDAETLLHPTIPEAAITGPDPAAEALADSVHRTCVLPQLLIGEHGALDISAVGGRPGGTREGVTWDGAGTDRMRLVRGGVPFLGSQNRPLPDGETASPADFEAALLTGFRAAYDAVVAHRDELIGPGGLLTGGDDEPGRLIARASRLYATLLDESTHPEVLRDALARDAVFSVLWTDSAGDPVRQALIEAEILDLWAGDIPIFFHRPSGRDVTTSDGARLPGLLAEPSLAAVRRKIAAMGEVDRHGQEWIISATLATGRGGAGPPHRGAAAALPRAPAVAPEPERFLAAACGIADEIVGRAVHGPDRANWLGLELVNDLHWTVLPMGAGLGQGYCGVALFLAQLGRLTGASRYTDLAAKALTALPGLIASLAAEPEWGRAVGPGAFHGLGGICYATARLATLLGDDPRGALPSAVEALTLAATAPDAPRGVTAGLAGALAAAGAVHAEHGLPGAAALAADLATRLTRSAAGPEQALEGPGFAHGDAGVGWALARHAPDPAARAAGSALLDAALARTAAHEPATGWCEGAAGVLLAAADGGAAEGPEAERHTRPLTDLVAQRPPRADLSPCHGELGTLETLAVLATAGHEPAAAGYTRRAAAVLGSLGRHGHRCGTPGHLPSPGLLTGLSGIGYSLLRLGFPGTVPSVLLLEPGPHRSPTPHSRPVRPTSSQKWKSS</sequence>
<organism evidence="3 6">
    <name type="scientific">Streptomyces radicis</name>
    <dbReference type="NCBI Taxonomy" id="1750517"/>
    <lineage>
        <taxon>Bacteria</taxon>
        <taxon>Bacillati</taxon>
        <taxon>Actinomycetota</taxon>
        <taxon>Actinomycetes</taxon>
        <taxon>Kitasatosporales</taxon>
        <taxon>Streptomycetaceae</taxon>
        <taxon>Streptomyces</taxon>
    </lineage>
</organism>
<dbReference type="CDD" id="cd04792">
    <property type="entry name" value="LanM-like"/>
    <property type="match status" value="1"/>
</dbReference>
<dbReference type="EMBL" id="RBDX01000029">
    <property type="protein sequence ID" value="RKN05121.1"/>
    <property type="molecule type" value="Genomic_DNA"/>
</dbReference>
<evidence type="ECO:0000259" key="2">
    <source>
        <dbReference type="Pfam" id="PF13575"/>
    </source>
</evidence>
<evidence type="ECO:0000313" key="6">
    <source>
        <dbReference type="Proteomes" id="UP000275024"/>
    </source>
</evidence>
<reference evidence="5 6" key="1">
    <citation type="submission" date="2018-09" db="EMBL/GenBank/DDBJ databases">
        <title>Streptomyces sp. nov. DS1-2, an endophytic actinomycete isolated from roots of Dendrobium scabrilingue.</title>
        <authorList>
            <person name="Kuncharoen N."/>
            <person name="Kudo T."/>
            <person name="Ohkuma M."/>
            <person name="Yuki M."/>
            <person name="Tanasupawat S."/>
        </authorList>
    </citation>
    <scope>NUCLEOTIDE SEQUENCE [LARGE SCALE GENOMIC DNA]</scope>
    <source>
        <strain evidence="3 6">AZ1-7</strain>
        <strain evidence="4 5">DS1-2</strain>
    </source>
</reference>
<feature type="region of interest" description="Disordered" evidence="1">
    <location>
        <begin position="966"/>
        <end position="991"/>
    </location>
</feature>
<dbReference type="Pfam" id="PF13575">
    <property type="entry name" value="DUF4135"/>
    <property type="match status" value="1"/>
</dbReference>
<dbReference type="SMART" id="SM01260">
    <property type="entry name" value="LANC_like"/>
    <property type="match status" value="1"/>
</dbReference>
<feature type="domain" description="Lantibiotic biosynthesis protein dehydration" evidence="2">
    <location>
        <begin position="149"/>
        <end position="519"/>
    </location>
</feature>
<feature type="compositionally biased region" description="Polar residues" evidence="1">
    <location>
        <begin position="982"/>
        <end position="991"/>
    </location>
</feature>
<dbReference type="PIRSF" id="PIRSF037228">
    <property type="entry name" value="Lant_mod_RumM"/>
    <property type="match status" value="1"/>
</dbReference>
<dbReference type="OrthoDB" id="9148343at2"/>
<dbReference type="InterPro" id="IPR012341">
    <property type="entry name" value="6hp_glycosidase-like_sf"/>
</dbReference>
<dbReference type="InterPro" id="IPR007822">
    <property type="entry name" value="LANC-like"/>
</dbReference>
<feature type="compositionally biased region" description="Basic and acidic residues" evidence="1">
    <location>
        <begin position="30"/>
        <end position="48"/>
    </location>
</feature>
<dbReference type="NCBIfam" id="TIGR03897">
    <property type="entry name" value="lanti_2_LanM"/>
    <property type="match status" value="1"/>
</dbReference>
<dbReference type="Pfam" id="PF05147">
    <property type="entry name" value="LANC_like"/>
    <property type="match status" value="1"/>
</dbReference>
<feature type="region of interest" description="Disordered" evidence="1">
    <location>
        <begin position="29"/>
        <end position="48"/>
    </location>
</feature>
<protein>
    <submittedName>
        <fullName evidence="3">Type 2 lantipeptide synthetase LanM</fullName>
    </submittedName>
</protein>
<dbReference type="GO" id="GO:0005975">
    <property type="term" value="P:carbohydrate metabolic process"/>
    <property type="evidence" value="ECO:0007669"/>
    <property type="project" value="InterPro"/>
</dbReference>
<dbReference type="InterPro" id="IPR017146">
    <property type="entry name" value="Lanti_2_LanM"/>
</dbReference>
<evidence type="ECO:0000256" key="1">
    <source>
        <dbReference type="SAM" id="MobiDB-lite"/>
    </source>
</evidence>
<evidence type="ECO:0000313" key="5">
    <source>
        <dbReference type="Proteomes" id="UP000268652"/>
    </source>
</evidence>
<name>A0A3A9VVV2_9ACTN</name>
<evidence type="ECO:0000313" key="4">
    <source>
        <dbReference type="EMBL" id="RKN16447.1"/>
    </source>
</evidence>
<dbReference type="GO" id="GO:0031179">
    <property type="term" value="P:peptide modification"/>
    <property type="evidence" value="ECO:0007669"/>
    <property type="project" value="InterPro"/>
</dbReference>
<dbReference type="InterPro" id="IPR025410">
    <property type="entry name" value="Lant_dehyd"/>
</dbReference>
<proteinExistence type="predicted"/>
<dbReference type="PRINTS" id="PR01950">
    <property type="entry name" value="LANCSUPER"/>
</dbReference>